<comment type="subunit">
    <text evidence="6">Part of the 50S ribosomal subunit. Contacts protein L29, and trigger factor when it is bound to the ribosome.</text>
</comment>
<dbReference type="NCBIfam" id="NF004363">
    <property type="entry name" value="PRK05738.2-4"/>
    <property type="match status" value="1"/>
</dbReference>
<comment type="caution">
    <text evidence="7">The sequence shown here is derived from an EMBL/GenBank/DDBJ whole genome shotgun (WGS) entry which is preliminary data.</text>
</comment>
<dbReference type="InterPro" id="IPR013025">
    <property type="entry name" value="Ribosomal_uL23-like"/>
</dbReference>
<dbReference type="Pfam" id="PF00276">
    <property type="entry name" value="Ribosomal_L23"/>
    <property type="match status" value="1"/>
</dbReference>
<keyword evidence="2 6" id="KW-0699">rRNA-binding</keyword>
<comment type="similarity">
    <text evidence="1 6">Belongs to the universal ribosomal protein uL23 family.</text>
</comment>
<keyword evidence="8" id="KW-1185">Reference proteome</keyword>
<dbReference type="InterPro" id="IPR012678">
    <property type="entry name" value="Ribosomal_uL23/eL15/eS24_sf"/>
</dbReference>
<keyword evidence="3 6" id="KW-0694">RNA-binding</keyword>
<dbReference type="GO" id="GO:0005840">
    <property type="term" value="C:ribosome"/>
    <property type="evidence" value="ECO:0007669"/>
    <property type="project" value="UniProtKB-KW"/>
</dbReference>
<accession>A0A318XIK5</accession>
<dbReference type="GO" id="GO:0006412">
    <property type="term" value="P:translation"/>
    <property type="evidence" value="ECO:0007669"/>
    <property type="project" value="UniProtKB-UniRule"/>
</dbReference>
<dbReference type="HAMAP" id="MF_01369_B">
    <property type="entry name" value="Ribosomal_uL23_B"/>
    <property type="match status" value="1"/>
</dbReference>
<dbReference type="SUPFAM" id="SSF54189">
    <property type="entry name" value="Ribosomal proteins S24e, L23 and L15e"/>
    <property type="match status" value="1"/>
</dbReference>
<keyword evidence="4 6" id="KW-0689">Ribosomal protein</keyword>
<dbReference type="GO" id="GO:0019843">
    <property type="term" value="F:rRNA binding"/>
    <property type="evidence" value="ECO:0007669"/>
    <property type="project" value="UniProtKB-UniRule"/>
</dbReference>
<evidence type="ECO:0000256" key="5">
    <source>
        <dbReference type="ARBA" id="ARBA00023274"/>
    </source>
</evidence>
<evidence type="ECO:0000256" key="4">
    <source>
        <dbReference type="ARBA" id="ARBA00022980"/>
    </source>
</evidence>
<dbReference type="PANTHER" id="PTHR11620">
    <property type="entry name" value="60S RIBOSOMAL PROTEIN L23A"/>
    <property type="match status" value="1"/>
</dbReference>
<name>A0A318XIK5_9FIRM</name>
<organism evidence="7 8">
    <name type="scientific">Ruminiclostridium sufflavum DSM 19573</name>
    <dbReference type="NCBI Taxonomy" id="1121337"/>
    <lineage>
        <taxon>Bacteria</taxon>
        <taxon>Bacillati</taxon>
        <taxon>Bacillota</taxon>
        <taxon>Clostridia</taxon>
        <taxon>Eubacteriales</taxon>
        <taxon>Oscillospiraceae</taxon>
        <taxon>Ruminiclostridium</taxon>
    </lineage>
</organism>
<dbReference type="FunFam" id="3.30.70.330:FF:000001">
    <property type="entry name" value="50S ribosomal protein L23"/>
    <property type="match status" value="1"/>
</dbReference>
<dbReference type="InterPro" id="IPR012677">
    <property type="entry name" value="Nucleotide-bd_a/b_plait_sf"/>
</dbReference>
<evidence type="ECO:0000313" key="8">
    <source>
        <dbReference type="Proteomes" id="UP000248132"/>
    </source>
</evidence>
<dbReference type="Proteomes" id="UP000248132">
    <property type="component" value="Unassembled WGS sequence"/>
</dbReference>
<dbReference type="GO" id="GO:1990904">
    <property type="term" value="C:ribonucleoprotein complex"/>
    <property type="evidence" value="ECO:0007669"/>
    <property type="project" value="UniProtKB-KW"/>
</dbReference>
<proteinExistence type="inferred from homology"/>
<dbReference type="Gene3D" id="3.30.70.330">
    <property type="match status" value="1"/>
</dbReference>
<sequence length="117" mass="13118">MRLPQDIILKPYITEKSNMEIASGKYTFIVDVKSTKTEVRKAVEALFNVKVLQVNTMNYDGKVKRTGVHEGPRPAWKKAIVKIDTNPKSVEYLAKGGKTVSNAKKYKSSIEEFGVAQ</sequence>
<dbReference type="AlphaFoldDB" id="A0A318XIK5"/>
<protein>
    <recommendedName>
        <fullName evidence="6">Large ribosomal subunit protein uL23</fullName>
    </recommendedName>
</protein>
<dbReference type="EMBL" id="QKMR01000024">
    <property type="protein sequence ID" value="PYG85653.1"/>
    <property type="molecule type" value="Genomic_DNA"/>
</dbReference>
<dbReference type="RefSeq" id="WP_110463180.1">
    <property type="nucleotide sequence ID" value="NZ_QKMR01000024.1"/>
</dbReference>
<dbReference type="OrthoDB" id="9793353at2"/>
<evidence type="ECO:0000256" key="3">
    <source>
        <dbReference type="ARBA" id="ARBA00022884"/>
    </source>
</evidence>
<evidence type="ECO:0000256" key="6">
    <source>
        <dbReference type="HAMAP-Rule" id="MF_01369"/>
    </source>
</evidence>
<evidence type="ECO:0000313" key="7">
    <source>
        <dbReference type="EMBL" id="PYG85653.1"/>
    </source>
</evidence>
<reference evidence="7 8" key="1">
    <citation type="submission" date="2018-06" db="EMBL/GenBank/DDBJ databases">
        <title>Genomic Encyclopedia of Type Strains, Phase I: the one thousand microbial genomes (KMG-I) project.</title>
        <authorList>
            <person name="Kyrpides N."/>
        </authorList>
    </citation>
    <scope>NUCLEOTIDE SEQUENCE [LARGE SCALE GENOMIC DNA]</scope>
    <source>
        <strain evidence="7 8">DSM 19573</strain>
    </source>
</reference>
<evidence type="ECO:0000256" key="2">
    <source>
        <dbReference type="ARBA" id="ARBA00022730"/>
    </source>
</evidence>
<dbReference type="GO" id="GO:0003735">
    <property type="term" value="F:structural constituent of ribosome"/>
    <property type="evidence" value="ECO:0007669"/>
    <property type="project" value="InterPro"/>
</dbReference>
<keyword evidence="5 6" id="KW-0687">Ribonucleoprotein</keyword>
<comment type="function">
    <text evidence="6">One of the early assembly proteins it binds 23S rRNA. One of the proteins that surrounds the polypeptide exit tunnel on the outside of the ribosome. Forms the main docking site for trigger factor binding to the ribosome.</text>
</comment>
<gene>
    <name evidence="6" type="primary">rplW</name>
    <name evidence="7" type="ORF">LY28_03213</name>
</gene>
<evidence type="ECO:0000256" key="1">
    <source>
        <dbReference type="ARBA" id="ARBA00006700"/>
    </source>
</evidence>